<dbReference type="Pfam" id="PF02544">
    <property type="entry name" value="Steroid_dh"/>
    <property type="match status" value="1"/>
</dbReference>
<dbReference type="GO" id="GO:0030154">
    <property type="term" value="P:cell differentiation"/>
    <property type="evidence" value="ECO:0007669"/>
    <property type="project" value="UniProtKB-KW"/>
</dbReference>
<evidence type="ECO:0000256" key="15">
    <source>
        <dbReference type="ARBA" id="ARBA00048164"/>
    </source>
</evidence>
<feature type="transmembrane region" description="Helical" evidence="18">
    <location>
        <begin position="6"/>
        <end position="24"/>
    </location>
</feature>
<feature type="transmembrane region" description="Helical" evidence="18">
    <location>
        <begin position="106"/>
        <end position="124"/>
    </location>
</feature>
<evidence type="ECO:0000256" key="11">
    <source>
        <dbReference type="ARBA" id="ARBA00023002"/>
    </source>
</evidence>
<evidence type="ECO:0000256" key="10">
    <source>
        <dbReference type="ARBA" id="ARBA00022989"/>
    </source>
</evidence>
<dbReference type="GeneTree" id="ENSGT00950000182886"/>
<comment type="catalytic activity">
    <reaction evidence="17">
        <text>17beta-hydroxy-5alpha-androstan-3-one + NADP(+) = testosterone + NADPH + H(+)</text>
        <dbReference type="Rhea" id="RHEA:50820"/>
        <dbReference type="ChEBI" id="CHEBI:15378"/>
        <dbReference type="ChEBI" id="CHEBI:16330"/>
        <dbReference type="ChEBI" id="CHEBI:17347"/>
        <dbReference type="ChEBI" id="CHEBI:57783"/>
        <dbReference type="ChEBI" id="CHEBI:58349"/>
        <dbReference type="EC" id="1.3.1.22"/>
    </reaction>
    <physiologicalReaction direction="right-to-left" evidence="17">
        <dbReference type="Rhea" id="RHEA:50822"/>
    </physiologicalReaction>
</comment>
<dbReference type="InterPro" id="IPR001104">
    <property type="entry name" value="3-oxo-5_a-steroid_4-DH_C"/>
</dbReference>
<dbReference type="OrthoDB" id="5788137at2759"/>
<evidence type="ECO:0000256" key="17">
    <source>
        <dbReference type="ARBA" id="ARBA00049397"/>
    </source>
</evidence>
<protein>
    <recommendedName>
        <fullName evidence="18">3-oxo-5-alpha-steroid 4-dehydrogenase</fullName>
        <ecNumber evidence="18">1.3.1.22</ecNumber>
    </recommendedName>
</protein>
<evidence type="ECO:0000256" key="12">
    <source>
        <dbReference type="ARBA" id="ARBA00023098"/>
    </source>
</evidence>
<evidence type="ECO:0000259" key="19">
    <source>
        <dbReference type="Pfam" id="PF02544"/>
    </source>
</evidence>
<evidence type="ECO:0000313" key="20">
    <source>
        <dbReference type="Ensembl" id="ENSPKIP00000001148.1"/>
    </source>
</evidence>
<sequence>MHCHGSLVTVYCCVLIAGGIGFSLRQVRRQTPYGRYATQVASRRWVPAKPAWFVQELPSFLVPVLLFWGTMPKLGLGETLLFCLFCGHYFQRTFVFSLLTKGRSSPLRIVLSSLTFCSVNGFVQSHYLLHCAAYGDAWLADWRLVLGLIVFFIGMGINVHSDYILRNLRKPGELHYSIPKGGMFEYVSGANFLGEIIEWFGFAVAAWSMPALSFAVFTLCSIGPRAYHHHRFYLKIFSDYPQSRKAVIPFLF</sequence>
<comment type="catalytic activity">
    <reaction evidence="16">
        <text>5alpha-pregnane-3,20-dione + NADP(+) = progesterone + NADPH + H(+)</text>
        <dbReference type="Rhea" id="RHEA:21952"/>
        <dbReference type="ChEBI" id="CHEBI:15378"/>
        <dbReference type="ChEBI" id="CHEBI:17026"/>
        <dbReference type="ChEBI" id="CHEBI:28952"/>
        <dbReference type="ChEBI" id="CHEBI:57783"/>
        <dbReference type="ChEBI" id="CHEBI:58349"/>
        <dbReference type="EC" id="1.3.1.22"/>
    </reaction>
    <physiologicalReaction direction="right-to-left" evidence="16">
        <dbReference type="Rhea" id="RHEA:21954"/>
    </physiologicalReaction>
</comment>
<keyword evidence="21" id="KW-1185">Reference proteome</keyword>
<keyword evidence="8" id="KW-0521">NADP</keyword>
<dbReference type="STRING" id="1676925.ENSPKIP00000001148"/>
<dbReference type="PROSITE" id="PS50244">
    <property type="entry name" value="S5A_REDUCTASE"/>
    <property type="match status" value="1"/>
</dbReference>
<dbReference type="GO" id="GO:0007548">
    <property type="term" value="P:sex differentiation"/>
    <property type="evidence" value="ECO:0007669"/>
    <property type="project" value="UniProtKB-KW"/>
</dbReference>
<reference evidence="20" key="2">
    <citation type="submission" date="2025-09" db="UniProtKB">
        <authorList>
            <consortium name="Ensembl"/>
        </authorList>
    </citation>
    <scope>IDENTIFICATION</scope>
</reference>
<dbReference type="InterPro" id="IPR016636">
    <property type="entry name" value="3-oxo-5-alpha-steroid_4-DH"/>
</dbReference>
<evidence type="ECO:0000256" key="3">
    <source>
        <dbReference type="ARBA" id="ARBA00007742"/>
    </source>
</evidence>
<keyword evidence="7" id="KW-0492">Microsome</keyword>
<evidence type="ECO:0000256" key="7">
    <source>
        <dbReference type="ARBA" id="ARBA00022848"/>
    </source>
</evidence>
<keyword evidence="10 18" id="KW-1133">Transmembrane helix</keyword>
<organism evidence="20 21">
    <name type="scientific">Paramormyrops kingsleyae</name>
    <dbReference type="NCBI Taxonomy" id="1676925"/>
    <lineage>
        <taxon>Eukaryota</taxon>
        <taxon>Metazoa</taxon>
        <taxon>Chordata</taxon>
        <taxon>Craniata</taxon>
        <taxon>Vertebrata</taxon>
        <taxon>Euteleostomi</taxon>
        <taxon>Actinopterygii</taxon>
        <taxon>Neopterygii</taxon>
        <taxon>Teleostei</taxon>
        <taxon>Osteoglossocephala</taxon>
        <taxon>Osteoglossomorpha</taxon>
        <taxon>Osteoglossiformes</taxon>
        <taxon>Mormyridae</taxon>
        <taxon>Paramormyrops</taxon>
    </lineage>
</organism>
<accession>A0A3B3Q4R5</accession>
<evidence type="ECO:0000256" key="16">
    <source>
        <dbReference type="ARBA" id="ARBA00048292"/>
    </source>
</evidence>
<comment type="function">
    <text evidence="14">Converts testosterone (T) into 5-alpha-dihydrotestosterone (DHT) and progesterone or corticosterone into their corresponding 5-alpha-3-oxosteroids. It plays a central role in sexual differentiation and androgen physiology.</text>
</comment>
<feature type="domain" description="3-oxo-5-alpha-steroid 4-dehydrogenase C-terminal" evidence="19">
    <location>
        <begin position="104"/>
        <end position="252"/>
    </location>
</feature>
<reference evidence="20" key="1">
    <citation type="submission" date="2025-08" db="UniProtKB">
        <authorList>
            <consortium name="Ensembl"/>
        </authorList>
    </citation>
    <scope>IDENTIFICATION</scope>
</reference>
<evidence type="ECO:0000256" key="2">
    <source>
        <dbReference type="ARBA" id="ARBA00004477"/>
    </source>
</evidence>
<evidence type="ECO:0000256" key="6">
    <source>
        <dbReference type="ARBA" id="ARBA00022824"/>
    </source>
</evidence>
<dbReference type="EC" id="1.3.1.22" evidence="18"/>
<keyword evidence="9" id="KW-0726">Sexual differentiation</keyword>
<dbReference type="InterPro" id="IPR039357">
    <property type="entry name" value="SRD5A/TECR"/>
</dbReference>
<keyword evidence="12" id="KW-0443">Lipid metabolism</keyword>
<evidence type="ECO:0000256" key="9">
    <source>
        <dbReference type="ARBA" id="ARBA00022928"/>
    </source>
</evidence>
<dbReference type="GO" id="GO:0006702">
    <property type="term" value="P:androgen biosynthetic process"/>
    <property type="evidence" value="ECO:0007669"/>
    <property type="project" value="UniProtKB-ARBA"/>
</dbReference>
<feature type="transmembrane region" description="Helical" evidence="18">
    <location>
        <begin position="211"/>
        <end position="227"/>
    </location>
</feature>
<dbReference type="GO" id="GO:0047751">
    <property type="term" value="F:3-oxo-5-alpha-steroid 4-dehydrogenase (NADP+) activity"/>
    <property type="evidence" value="ECO:0007669"/>
    <property type="project" value="UniProtKB-EC"/>
</dbReference>
<feature type="transmembrane region" description="Helical" evidence="18">
    <location>
        <begin position="144"/>
        <end position="165"/>
    </location>
</feature>
<dbReference type="PIRSF" id="PIRSF015596">
    <property type="entry name" value="5_alpha-SR2"/>
    <property type="match status" value="1"/>
</dbReference>
<dbReference type="FunFam" id="1.20.120.1630:FF:000002">
    <property type="entry name" value="Steroid 5 alpha-reductase 1"/>
    <property type="match status" value="1"/>
</dbReference>
<evidence type="ECO:0000256" key="4">
    <source>
        <dbReference type="ARBA" id="ARBA00022692"/>
    </source>
</evidence>
<keyword evidence="13 18" id="KW-0472">Membrane</keyword>
<evidence type="ECO:0000256" key="5">
    <source>
        <dbReference type="ARBA" id="ARBA00022782"/>
    </source>
</evidence>
<evidence type="ECO:0000256" key="1">
    <source>
        <dbReference type="ARBA" id="ARBA00004154"/>
    </source>
</evidence>
<dbReference type="GO" id="GO:0005789">
    <property type="term" value="C:endoplasmic reticulum membrane"/>
    <property type="evidence" value="ECO:0007669"/>
    <property type="project" value="UniProtKB-SubCell"/>
</dbReference>
<evidence type="ECO:0000313" key="21">
    <source>
        <dbReference type="Proteomes" id="UP000261540"/>
    </source>
</evidence>
<evidence type="ECO:0000256" key="18">
    <source>
        <dbReference type="PIRNR" id="PIRNR015596"/>
    </source>
</evidence>
<comment type="function">
    <text evidence="18">Converts testosterone into 5-alpha-dihydrotestosterone and progesterone or corticosterone into their corresponding 5-alpha-3-oxosteroids. It plays a central role in sexual differentiation and androgen physiology.</text>
</comment>
<evidence type="ECO:0000256" key="13">
    <source>
        <dbReference type="ARBA" id="ARBA00023136"/>
    </source>
</evidence>
<comment type="catalytic activity">
    <reaction evidence="15 18">
        <text>a 3-oxo-5alpha-steroid + NADP(+) = a 3-oxo-Delta(4)-steroid + NADPH + H(+)</text>
        <dbReference type="Rhea" id="RHEA:54384"/>
        <dbReference type="ChEBI" id="CHEBI:13601"/>
        <dbReference type="ChEBI" id="CHEBI:15378"/>
        <dbReference type="ChEBI" id="CHEBI:47909"/>
        <dbReference type="ChEBI" id="CHEBI:57783"/>
        <dbReference type="ChEBI" id="CHEBI:58349"/>
        <dbReference type="EC" id="1.3.1.22"/>
    </reaction>
</comment>
<dbReference type="PANTHER" id="PTHR10556:SF37">
    <property type="entry name" value="3-OXO-5-ALPHA-STEROID 4-DEHYDROGENASE 2"/>
    <property type="match status" value="1"/>
</dbReference>
<dbReference type="Proteomes" id="UP000261540">
    <property type="component" value="Unplaced"/>
</dbReference>
<comment type="similarity">
    <text evidence="3 18">Belongs to the steroid 5-alpha reductase family.</text>
</comment>
<comment type="subcellular location">
    <subcellularLocation>
        <location evidence="2">Endoplasmic reticulum membrane</location>
        <topology evidence="2">Multi-pass membrane protein</topology>
    </subcellularLocation>
    <subcellularLocation>
        <location evidence="1">Microsome membrane</location>
        <topology evidence="1">Multi-pass membrane protein</topology>
    </subcellularLocation>
</comment>
<keyword evidence="4 18" id="KW-0812">Transmembrane</keyword>
<dbReference type="Gene3D" id="1.20.120.1630">
    <property type="match status" value="1"/>
</dbReference>
<proteinExistence type="inferred from homology"/>
<evidence type="ECO:0000256" key="8">
    <source>
        <dbReference type="ARBA" id="ARBA00022857"/>
    </source>
</evidence>
<keyword evidence="6" id="KW-0256">Endoplasmic reticulum</keyword>
<keyword evidence="11" id="KW-0560">Oxidoreductase</keyword>
<dbReference type="Ensembl" id="ENSPKIT00000025061.1">
    <property type="protein sequence ID" value="ENSPKIP00000001148.1"/>
    <property type="gene ID" value="ENSPKIG00000019552.1"/>
</dbReference>
<dbReference type="AlphaFoldDB" id="A0A3B3Q4R5"/>
<evidence type="ECO:0000256" key="14">
    <source>
        <dbReference type="ARBA" id="ARBA00045549"/>
    </source>
</evidence>
<name>A0A3B3Q4R5_9TELE</name>
<keyword evidence="5" id="KW-0221">Differentiation</keyword>
<dbReference type="PANTHER" id="PTHR10556">
    <property type="entry name" value="3-OXO-5-ALPHA-STEROID 4-DEHYDROGENASE"/>
    <property type="match status" value="1"/>
</dbReference>